<dbReference type="RefSeq" id="WP_269083173.1">
    <property type="nucleotide sequence ID" value="NZ_CP003923.1"/>
</dbReference>
<gene>
    <name evidence="1" type="ORF">BleG1_3520</name>
</gene>
<protein>
    <submittedName>
        <fullName evidence="1">Uncharacterized protein</fullName>
    </submittedName>
</protein>
<dbReference type="AlphaFoldDB" id="A0A060M0Y4"/>
<organism evidence="1 2">
    <name type="scientific">Shouchella lehensis G1</name>
    <dbReference type="NCBI Taxonomy" id="1246626"/>
    <lineage>
        <taxon>Bacteria</taxon>
        <taxon>Bacillati</taxon>
        <taxon>Bacillota</taxon>
        <taxon>Bacilli</taxon>
        <taxon>Bacillales</taxon>
        <taxon>Bacillaceae</taxon>
        <taxon>Shouchella</taxon>
    </lineage>
</organism>
<keyword evidence="2" id="KW-1185">Reference proteome</keyword>
<accession>A0A060M0Y4</accession>
<evidence type="ECO:0000313" key="1">
    <source>
        <dbReference type="EMBL" id="AIC96067.1"/>
    </source>
</evidence>
<dbReference type="PATRIC" id="fig|1246626.3.peg.3509"/>
<dbReference type="KEGG" id="ble:BleG1_3520"/>
<name>A0A060M0Y4_9BACI</name>
<sequence>MGYIHSEKKWTKAWRPLSIIGFKYFYDEDGGLYRKAGNKLKRVK</sequence>
<reference evidence="1 2" key="1">
    <citation type="journal article" date="2014" name="Gene">
        <title>A comparative genomic analysis of the alkalitolerant soil bacterium Bacillus lehensis G1.</title>
        <authorList>
            <person name="Noor Y.M."/>
            <person name="Samsulrizal N.H."/>
            <person name="Jema'on N.A."/>
            <person name="Low K.O."/>
            <person name="Ramli A.N."/>
            <person name="Alias N.I."/>
            <person name="Damis S.I."/>
            <person name="Fuzi S.F."/>
            <person name="Isa M.N."/>
            <person name="Murad A.M."/>
            <person name="Raih M.F."/>
            <person name="Bakar F.D."/>
            <person name="Najimudin N."/>
            <person name="Mahadi N.M."/>
            <person name="Illias R.M."/>
        </authorList>
    </citation>
    <scope>NUCLEOTIDE SEQUENCE [LARGE SCALE GENOMIC DNA]</scope>
    <source>
        <strain evidence="1 2">G1</strain>
    </source>
</reference>
<dbReference type="HOGENOM" id="CLU_3212478_0_0_9"/>
<evidence type="ECO:0000313" key="2">
    <source>
        <dbReference type="Proteomes" id="UP000027142"/>
    </source>
</evidence>
<dbReference type="STRING" id="1246626.BleG1_3520"/>
<proteinExistence type="predicted"/>
<dbReference type="Proteomes" id="UP000027142">
    <property type="component" value="Chromosome"/>
</dbReference>
<dbReference type="EMBL" id="CP003923">
    <property type="protein sequence ID" value="AIC96067.1"/>
    <property type="molecule type" value="Genomic_DNA"/>
</dbReference>